<reference evidence="1 2" key="1">
    <citation type="journal article" date="2013" name="Int. J. Syst. Evol. Microbiol.">
        <title>Sphingomonas kyungheensis sp. nov., a bacterium with ginsenoside-converting activity isolated from soil of a ginseng field.</title>
        <authorList>
            <person name="Son H.M."/>
            <person name="Yang J.E."/>
            <person name="Park Y."/>
            <person name="Han C.K."/>
            <person name="Kim S.G."/>
            <person name="Kook M."/>
            <person name="Yi T.H."/>
        </authorList>
    </citation>
    <scope>NUCLEOTIDE SEQUENCE [LARGE SCALE GENOMIC DNA]</scope>
    <source>
        <strain evidence="1 2">LMG 26582</strain>
    </source>
</reference>
<dbReference type="Pfam" id="PF05013">
    <property type="entry name" value="FGase"/>
    <property type="match status" value="1"/>
</dbReference>
<name>A0ABU8GXQ4_9SPHN</name>
<accession>A0ABU8GXQ4</accession>
<dbReference type="EMBL" id="JBBBDM010000001">
    <property type="protein sequence ID" value="MEI5685652.1"/>
    <property type="molecule type" value="Genomic_DNA"/>
</dbReference>
<keyword evidence="2" id="KW-1185">Reference proteome</keyword>
<dbReference type="Gene3D" id="3.40.630.40">
    <property type="entry name" value="Zn-dependent exopeptidases"/>
    <property type="match status" value="1"/>
</dbReference>
<organism evidence="1 2">
    <name type="scientific">Sphingomonas kyungheensis</name>
    <dbReference type="NCBI Taxonomy" id="1069987"/>
    <lineage>
        <taxon>Bacteria</taxon>
        <taxon>Pseudomonadati</taxon>
        <taxon>Pseudomonadota</taxon>
        <taxon>Alphaproteobacteria</taxon>
        <taxon>Sphingomonadales</taxon>
        <taxon>Sphingomonadaceae</taxon>
        <taxon>Sphingomonas</taxon>
    </lineage>
</organism>
<gene>
    <name evidence="1" type="ORF">V8201_01020</name>
</gene>
<evidence type="ECO:0000313" key="1">
    <source>
        <dbReference type="EMBL" id="MEI5685652.1"/>
    </source>
</evidence>
<dbReference type="InterPro" id="IPR007709">
    <property type="entry name" value="N-FG_amidohydro"/>
</dbReference>
<comment type="caution">
    <text evidence="1">The sequence shown here is derived from an EMBL/GenBank/DDBJ whole genome shotgun (WGS) entry which is preliminary data.</text>
</comment>
<proteinExistence type="predicted"/>
<protein>
    <submittedName>
        <fullName evidence="1">N-formylglutamate amidohydrolase</fullName>
    </submittedName>
</protein>
<dbReference type="Proteomes" id="UP001367771">
    <property type="component" value="Unassembled WGS sequence"/>
</dbReference>
<dbReference type="RefSeq" id="WP_037531950.1">
    <property type="nucleotide sequence ID" value="NZ_JBBBDM010000001.1"/>
</dbReference>
<sequence length="284" mass="30157">MDAAFDSIGGTDRDGAPLSPVVLSVPHAGRDYPAALLGALRLPATALVALEDRFVDAVADGAQTRETMLVQRRARAWIDLNRGESERDPRVDEGARPQALPTASAKVRSGLGLVPRRGGAAGDLWRRRFSAVEVAARIAQDHRPYHDALAAALAAVQRRFGVAVLLDIHSMPPLGDHARVVLGDRFGQAAAPRFIARLEAEAARSGLRSALNTPYAGGHILERHAAPARGIHAIQIEFDRTLYLDAALDQPGAGLPMVVALLRRMIAAVADEALGDDGRALAAE</sequence>
<dbReference type="SUPFAM" id="SSF53187">
    <property type="entry name" value="Zn-dependent exopeptidases"/>
    <property type="match status" value="1"/>
</dbReference>
<evidence type="ECO:0000313" key="2">
    <source>
        <dbReference type="Proteomes" id="UP001367771"/>
    </source>
</evidence>